<dbReference type="InterPro" id="IPR039758">
    <property type="entry name" value="NAGK-like"/>
</dbReference>
<organism evidence="2 3">
    <name type="scientific">Breznakia pachnodae</name>
    <dbReference type="NCBI Taxonomy" id="265178"/>
    <lineage>
        <taxon>Bacteria</taxon>
        <taxon>Bacillati</taxon>
        <taxon>Bacillota</taxon>
        <taxon>Erysipelotrichia</taxon>
        <taxon>Erysipelotrichales</taxon>
        <taxon>Erysipelotrichaceae</taxon>
        <taxon>Breznakia</taxon>
    </lineage>
</organism>
<dbReference type="Gene3D" id="3.30.420.40">
    <property type="match status" value="2"/>
</dbReference>
<name>A0ABU0E2Q8_9FIRM</name>
<accession>A0ABU0E2Q8</accession>
<dbReference type="InterPro" id="IPR002731">
    <property type="entry name" value="ATPase_BadF"/>
</dbReference>
<sequence length="321" mass="35086">MKYYLGIDGGGTKTKFTLCDENGVFITSSIQPTCHYLQCGLDGVTSVFNDGLNDCLEKANIQRKDIANVFAACAGYGDIEEDNPKIEQAVKKALNPIPFQVGNDTENALAGSLAGHPGINVIAGTGSIGMGLNEEGKLFRCGGWHHAFGGDEGSAFWLASNLLRLFTRQSDGRDKKTLLHSYMKETMGWTNDSDMLKECVVEWDYDRTKIASLAKHVSILAQQGDIHAIKLYEDAAKELGDIIETIYHEIKEDKVVLVSYSGGVFNSGEFVIEPLKERLSNINVTLIPPILTPDKGGVLLAMKQDNLKITPKITANLKENN</sequence>
<dbReference type="SUPFAM" id="SSF53067">
    <property type="entry name" value="Actin-like ATPase domain"/>
    <property type="match status" value="2"/>
</dbReference>
<evidence type="ECO:0000313" key="2">
    <source>
        <dbReference type="EMBL" id="MDQ0360983.1"/>
    </source>
</evidence>
<gene>
    <name evidence="2" type="ORF">J2S15_001730</name>
</gene>
<proteinExistence type="predicted"/>
<comment type="caution">
    <text evidence="2">The sequence shown here is derived from an EMBL/GenBank/DDBJ whole genome shotgun (WGS) entry which is preliminary data.</text>
</comment>
<feature type="domain" description="ATPase BadF/BadG/BcrA/BcrD type" evidence="1">
    <location>
        <begin position="5"/>
        <end position="300"/>
    </location>
</feature>
<dbReference type="PANTHER" id="PTHR12862">
    <property type="entry name" value="BADF TYPE ATPASE DOMAIN-CONTAINING PROTEIN"/>
    <property type="match status" value="1"/>
</dbReference>
<evidence type="ECO:0000259" key="1">
    <source>
        <dbReference type="Pfam" id="PF01869"/>
    </source>
</evidence>
<dbReference type="EMBL" id="JAUSUR010000003">
    <property type="protein sequence ID" value="MDQ0360983.1"/>
    <property type="molecule type" value="Genomic_DNA"/>
</dbReference>
<dbReference type="RefSeq" id="WP_307407314.1">
    <property type="nucleotide sequence ID" value="NZ_JAUSUR010000003.1"/>
</dbReference>
<dbReference type="CDD" id="cd24007">
    <property type="entry name" value="ASKHA_NBD_eukNAGK-like"/>
    <property type="match status" value="1"/>
</dbReference>
<dbReference type="Proteomes" id="UP001230220">
    <property type="component" value="Unassembled WGS sequence"/>
</dbReference>
<dbReference type="PANTHER" id="PTHR12862:SF0">
    <property type="entry name" value="N-ACETYL-D-GLUCOSAMINE KINASE"/>
    <property type="match status" value="1"/>
</dbReference>
<keyword evidence="3" id="KW-1185">Reference proteome</keyword>
<dbReference type="InterPro" id="IPR043129">
    <property type="entry name" value="ATPase_NBD"/>
</dbReference>
<dbReference type="Pfam" id="PF01869">
    <property type="entry name" value="BcrAD_BadFG"/>
    <property type="match status" value="1"/>
</dbReference>
<evidence type="ECO:0000313" key="3">
    <source>
        <dbReference type="Proteomes" id="UP001230220"/>
    </source>
</evidence>
<protein>
    <submittedName>
        <fullName evidence="2">N-acetylglucosamine kinase-like BadF-type ATPase</fullName>
    </submittedName>
</protein>
<reference evidence="2 3" key="1">
    <citation type="submission" date="2023-07" db="EMBL/GenBank/DDBJ databases">
        <title>Genomic Encyclopedia of Type Strains, Phase IV (KMG-IV): sequencing the most valuable type-strain genomes for metagenomic binning, comparative biology and taxonomic classification.</title>
        <authorList>
            <person name="Goeker M."/>
        </authorList>
    </citation>
    <scope>NUCLEOTIDE SEQUENCE [LARGE SCALE GENOMIC DNA]</scope>
    <source>
        <strain evidence="2 3">DSM 16784</strain>
    </source>
</reference>